<keyword evidence="2" id="KW-1185">Reference proteome</keyword>
<organism evidence="1 2">
    <name type="scientific">Gordonia bronchialis (strain ATCC 25592 / DSM 43247 / BCRC 13721 / JCM 3198 / KCTC 3076 / NBRC 16047 / NCTC 10667)</name>
    <name type="common">Rhodococcus bronchialis</name>
    <dbReference type="NCBI Taxonomy" id="526226"/>
    <lineage>
        <taxon>Bacteria</taxon>
        <taxon>Bacillati</taxon>
        <taxon>Actinomycetota</taxon>
        <taxon>Actinomycetes</taxon>
        <taxon>Mycobacteriales</taxon>
        <taxon>Gordoniaceae</taxon>
        <taxon>Gordonia</taxon>
    </lineage>
</organism>
<evidence type="ECO:0000313" key="1">
    <source>
        <dbReference type="EMBL" id="ACY20945.1"/>
    </source>
</evidence>
<evidence type="ECO:0000313" key="2">
    <source>
        <dbReference type="Proteomes" id="UP000001219"/>
    </source>
</evidence>
<accession>D0L7T2</accession>
<name>D0L7T2_GORB4</name>
<gene>
    <name evidence="1" type="ordered locus">Gbro_1675</name>
</gene>
<dbReference type="HOGENOM" id="CLU_095244_0_1_11"/>
<dbReference type="KEGG" id="gbr:Gbro_1675"/>
<dbReference type="Proteomes" id="UP000001219">
    <property type="component" value="Chromosome"/>
</dbReference>
<proteinExistence type="predicted"/>
<dbReference type="OrthoDB" id="4772660at2"/>
<dbReference type="InterPro" id="IPR025339">
    <property type="entry name" value="DUF4245"/>
</dbReference>
<reference evidence="1 2" key="2">
    <citation type="journal article" date="2010" name="Stand. Genomic Sci.">
        <title>Complete genome sequence of Gordonia bronchialis type strain (3410).</title>
        <authorList>
            <person name="Ivanova N."/>
            <person name="Sikorski J."/>
            <person name="Jando M."/>
            <person name="Lapidus A."/>
            <person name="Nolan M."/>
            <person name="Lucas S."/>
            <person name="Del Rio T.G."/>
            <person name="Tice H."/>
            <person name="Copeland A."/>
            <person name="Cheng J.F."/>
            <person name="Chen F."/>
            <person name="Bruce D."/>
            <person name="Goodwin L."/>
            <person name="Pitluck S."/>
            <person name="Mavromatis K."/>
            <person name="Ovchinnikova G."/>
            <person name="Pati A."/>
            <person name="Chen A."/>
            <person name="Palaniappan K."/>
            <person name="Land M."/>
            <person name="Hauser L."/>
            <person name="Chang Y.J."/>
            <person name="Jeffries C.D."/>
            <person name="Chain P."/>
            <person name="Saunders E."/>
            <person name="Han C."/>
            <person name="Detter J.C."/>
            <person name="Brettin T."/>
            <person name="Rohde M."/>
            <person name="Goker M."/>
            <person name="Bristow J."/>
            <person name="Eisen J.A."/>
            <person name="Markowitz V."/>
            <person name="Hugenholtz P."/>
            <person name="Klenk H.P."/>
            <person name="Kyrpides N.C."/>
        </authorList>
    </citation>
    <scope>NUCLEOTIDE SEQUENCE [LARGE SCALE GENOMIC DNA]</scope>
    <source>
        <strain evidence="2">ATCC 25592 / DSM 43247 / BCRC 13721 / JCM 3198 / KCTC 3076 / NBRC 16047 / NCTC 10667</strain>
    </source>
</reference>
<dbReference type="STRING" id="526226.Gbro_1675"/>
<sequence length="192" mass="20263">MAQKPRYLISGKDMIWSLIPLLAICAVVAMVSGNCSVGLTGGASDDRVPAFDVASSLKADAREMPFPVRLPATPAGWKPNSGSSPSLDGHRVSTAGWISGNGAYVQLTQSDATEDSLIGYLRGEEDYDAVSANGTREVAGRTWVTYSTTGGKKFWVTDLGDVRIAVLSRGPDSDMEQLATAVLAADPLRRNG</sequence>
<protein>
    <recommendedName>
        <fullName evidence="3">DUF4245 domain-containing protein</fullName>
    </recommendedName>
</protein>
<dbReference type="EMBL" id="CP001802">
    <property type="protein sequence ID" value="ACY20945.1"/>
    <property type="molecule type" value="Genomic_DNA"/>
</dbReference>
<evidence type="ECO:0008006" key="3">
    <source>
        <dbReference type="Google" id="ProtNLM"/>
    </source>
</evidence>
<reference evidence="2" key="1">
    <citation type="submission" date="2009-10" db="EMBL/GenBank/DDBJ databases">
        <title>The complete chromosome of Gordonia bronchialis DSM 43247.</title>
        <authorList>
            <consortium name="US DOE Joint Genome Institute (JGI-PGF)"/>
            <person name="Lucas S."/>
            <person name="Copeland A."/>
            <person name="Lapidus A."/>
            <person name="Glavina del Rio T."/>
            <person name="Dalin E."/>
            <person name="Tice H."/>
            <person name="Bruce D."/>
            <person name="Goodwin L."/>
            <person name="Pitluck S."/>
            <person name="Kyrpides N."/>
            <person name="Mavromatis K."/>
            <person name="Ivanova N."/>
            <person name="Ovchinnikova G."/>
            <person name="Saunders E."/>
            <person name="Brettin T."/>
            <person name="Detter J.C."/>
            <person name="Han C."/>
            <person name="Larimer F."/>
            <person name="Land M."/>
            <person name="Hauser L."/>
            <person name="Markowitz V."/>
            <person name="Cheng J.-F."/>
            <person name="Hugenholtz P."/>
            <person name="Woyke T."/>
            <person name="Wu D."/>
            <person name="Jando M."/>
            <person name="Schneider S."/>
            <person name="Goeker M."/>
            <person name="Klenk H.-P."/>
            <person name="Eisen J.A."/>
        </authorList>
    </citation>
    <scope>NUCLEOTIDE SEQUENCE [LARGE SCALE GENOMIC DNA]</scope>
    <source>
        <strain evidence="2">ATCC 25592 / DSM 43247 / BCRC 13721 / JCM 3198 / KCTC 3076 / NBRC 16047 / NCTC 10667</strain>
    </source>
</reference>
<dbReference type="RefSeq" id="WP_012833512.1">
    <property type="nucleotide sequence ID" value="NC_013441.1"/>
</dbReference>
<dbReference type="AlphaFoldDB" id="D0L7T2"/>
<dbReference type="eggNOG" id="ENOG50330AZ">
    <property type="taxonomic scope" value="Bacteria"/>
</dbReference>
<dbReference type="Pfam" id="PF14030">
    <property type="entry name" value="DUF4245"/>
    <property type="match status" value="1"/>
</dbReference>